<dbReference type="InterPro" id="IPR039426">
    <property type="entry name" value="TonB-dep_rcpt-like"/>
</dbReference>
<evidence type="ECO:0000256" key="12">
    <source>
        <dbReference type="PROSITE-ProRule" id="PRU01360"/>
    </source>
</evidence>
<dbReference type="InterPro" id="IPR036942">
    <property type="entry name" value="Beta-barrel_TonB_sf"/>
</dbReference>
<evidence type="ECO:0000256" key="4">
    <source>
        <dbReference type="ARBA" id="ARBA00022496"/>
    </source>
</evidence>
<accession>A0ABT9A2E1</accession>
<evidence type="ECO:0000313" key="18">
    <source>
        <dbReference type="EMBL" id="MDO7843602.1"/>
    </source>
</evidence>
<organism evidence="18 19">
    <name type="scientific">Sphingomonas immobilis</name>
    <dbReference type="NCBI Taxonomy" id="3063997"/>
    <lineage>
        <taxon>Bacteria</taxon>
        <taxon>Pseudomonadati</taxon>
        <taxon>Pseudomonadota</taxon>
        <taxon>Alphaproteobacteria</taxon>
        <taxon>Sphingomonadales</taxon>
        <taxon>Sphingomonadaceae</taxon>
        <taxon>Sphingomonas</taxon>
    </lineage>
</organism>
<evidence type="ECO:0000256" key="1">
    <source>
        <dbReference type="ARBA" id="ARBA00004571"/>
    </source>
</evidence>
<dbReference type="CDD" id="cd01347">
    <property type="entry name" value="ligand_gated_channel"/>
    <property type="match status" value="1"/>
</dbReference>
<dbReference type="InterPro" id="IPR000531">
    <property type="entry name" value="Beta-barrel_TonB"/>
</dbReference>
<evidence type="ECO:0000256" key="5">
    <source>
        <dbReference type="ARBA" id="ARBA00022692"/>
    </source>
</evidence>
<dbReference type="Proteomes" id="UP001176468">
    <property type="component" value="Unassembled WGS sequence"/>
</dbReference>
<evidence type="ECO:0000313" key="19">
    <source>
        <dbReference type="Proteomes" id="UP001176468"/>
    </source>
</evidence>
<evidence type="ECO:0000256" key="8">
    <source>
        <dbReference type="ARBA" id="ARBA00023065"/>
    </source>
</evidence>
<dbReference type="InterPro" id="IPR010917">
    <property type="entry name" value="TonB_rcpt_CS"/>
</dbReference>
<dbReference type="Pfam" id="PF07715">
    <property type="entry name" value="Plug"/>
    <property type="match status" value="1"/>
</dbReference>
<keyword evidence="5 12" id="KW-0812">Transmembrane</keyword>
<evidence type="ECO:0000256" key="7">
    <source>
        <dbReference type="ARBA" id="ARBA00023004"/>
    </source>
</evidence>
<keyword evidence="4" id="KW-0410">Iron transport</keyword>
<feature type="domain" description="TonB-dependent receptor plug" evidence="17">
    <location>
        <begin position="59"/>
        <end position="168"/>
    </location>
</feature>
<evidence type="ECO:0000256" key="13">
    <source>
        <dbReference type="PROSITE-ProRule" id="PRU10144"/>
    </source>
</evidence>
<dbReference type="PROSITE" id="PS52016">
    <property type="entry name" value="TONB_DEPENDENT_REC_3"/>
    <property type="match status" value="1"/>
</dbReference>
<keyword evidence="7" id="KW-0408">Iron</keyword>
<dbReference type="Gene3D" id="2.40.170.20">
    <property type="entry name" value="TonB-dependent receptor, beta-barrel domain"/>
    <property type="match status" value="1"/>
</dbReference>
<comment type="similarity">
    <text evidence="12 14">Belongs to the TonB-dependent receptor family.</text>
</comment>
<keyword evidence="10 12" id="KW-0472">Membrane</keyword>
<dbReference type="PROSITE" id="PS51257">
    <property type="entry name" value="PROKAR_LIPOPROTEIN"/>
    <property type="match status" value="1"/>
</dbReference>
<dbReference type="PANTHER" id="PTHR32552:SF81">
    <property type="entry name" value="TONB-DEPENDENT OUTER MEMBRANE RECEPTOR"/>
    <property type="match status" value="1"/>
</dbReference>
<evidence type="ECO:0000256" key="15">
    <source>
        <dbReference type="SAM" id="SignalP"/>
    </source>
</evidence>
<keyword evidence="2 12" id="KW-0813">Transport</keyword>
<dbReference type="SUPFAM" id="SSF56935">
    <property type="entry name" value="Porins"/>
    <property type="match status" value="1"/>
</dbReference>
<keyword evidence="19" id="KW-1185">Reference proteome</keyword>
<evidence type="ECO:0000256" key="6">
    <source>
        <dbReference type="ARBA" id="ARBA00022729"/>
    </source>
</evidence>
<dbReference type="RefSeq" id="WP_304562056.1">
    <property type="nucleotide sequence ID" value="NZ_JAUQSZ010000010.1"/>
</dbReference>
<keyword evidence="9 14" id="KW-0798">TonB box</keyword>
<keyword evidence="11 12" id="KW-0998">Cell outer membrane</keyword>
<sequence length="785" mass="84003">MAKRHLGSAVYIAGLGIALACSGALTPSAHAQTPRPISGQPEAGTPEILVTARRRAEDPQNVPIALTVFGGAELDKQNVFTIDQLQRQAPSLQIIGNNPRNTNINIRGLGANIGLQNDGLENGVGVYVDDVYYARTGQATFDLIDIDHIELLRGPQGTLFGKNTTAGALSIYTREPSFEPDVRADATVGSRGSYQVRGSASAPLSDSVAIRLSAAQTSHEGYVFNTASGRRINDYNNFSVRGQVLAELGNVKIRLIGDYGRQHEDGYAPVNTGIAAERATPAGVTSVIPNGITLRASRAGYVLPAIDPFSRKVDLDVTPQARMEQGGGSAKVDWTLPNHILTSITAYRFWNWSPRNDADGTSLPILTAAYNESKQTQFTQEFRFASAGKHTIDYVIGAFYFHQSLDSHNLTSYGSAAPIWLLGADNPRNQAALNGFAVTGDSTLRTNSYAAFGQATWNISARLALTVGARYTNETKDGTFVQTVAGASLATLSPADQAIAVATRAAFGAPNAYDIHTNESNLSGQANLSYRFSDTVLGYATFARGYKSGGLTLTNVAANVPKTIAPESIDHYEIGLKTRTADHVATLNLAAFWTIDRNYQATISDPFRTTTYVSNVGAVRSRGVEIEGTVAPVTGLTAYGSLTYLDASYRSFKDSPCPIENVATTCDLSGRVLPGAPKWSAALGGEYSRPVSGKVSAYIGGDYSYRSGIFFAANLSKYSYIPGYSLVNARVGARIGEKLDLSLWARNLFDQHYYTVLQPGAFNTGLITGYLGDPRVVGVTGRVHF</sequence>
<comment type="subcellular location">
    <subcellularLocation>
        <location evidence="1 12">Cell outer membrane</location>
        <topology evidence="1 12">Multi-pass membrane protein</topology>
    </subcellularLocation>
</comment>
<keyword evidence="6 15" id="KW-0732">Signal</keyword>
<feature type="short sequence motif" description="TonB C-terminal box" evidence="13">
    <location>
        <begin position="768"/>
        <end position="785"/>
    </location>
</feature>
<protein>
    <submittedName>
        <fullName evidence="18">TonB-dependent receptor</fullName>
    </submittedName>
</protein>
<dbReference type="PANTHER" id="PTHR32552">
    <property type="entry name" value="FERRICHROME IRON RECEPTOR-RELATED"/>
    <property type="match status" value="1"/>
</dbReference>
<evidence type="ECO:0000256" key="2">
    <source>
        <dbReference type="ARBA" id="ARBA00022448"/>
    </source>
</evidence>
<evidence type="ECO:0000256" key="3">
    <source>
        <dbReference type="ARBA" id="ARBA00022452"/>
    </source>
</evidence>
<proteinExistence type="inferred from homology"/>
<evidence type="ECO:0000256" key="10">
    <source>
        <dbReference type="ARBA" id="ARBA00023136"/>
    </source>
</evidence>
<comment type="caution">
    <text evidence="18">The sequence shown here is derived from an EMBL/GenBank/DDBJ whole genome shotgun (WGS) entry which is preliminary data.</text>
</comment>
<feature type="domain" description="TonB-dependent receptor-like beta-barrel" evidence="16">
    <location>
        <begin position="326"/>
        <end position="748"/>
    </location>
</feature>
<keyword evidence="3 12" id="KW-1134">Transmembrane beta strand</keyword>
<gene>
    <name evidence="18" type="ORF">Q5H94_14810</name>
</gene>
<keyword evidence="8" id="KW-0406">Ion transport</keyword>
<dbReference type="PROSITE" id="PS01156">
    <property type="entry name" value="TONB_DEPENDENT_REC_2"/>
    <property type="match status" value="1"/>
</dbReference>
<evidence type="ECO:0000259" key="17">
    <source>
        <dbReference type="Pfam" id="PF07715"/>
    </source>
</evidence>
<dbReference type="EMBL" id="JAUQSZ010000010">
    <property type="protein sequence ID" value="MDO7843602.1"/>
    <property type="molecule type" value="Genomic_DNA"/>
</dbReference>
<evidence type="ECO:0000256" key="11">
    <source>
        <dbReference type="ARBA" id="ARBA00023237"/>
    </source>
</evidence>
<reference evidence="18" key="1">
    <citation type="submission" date="2023-07" db="EMBL/GenBank/DDBJ databases">
        <authorList>
            <person name="Kim M.K."/>
        </authorList>
    </citation>
    <scope>NUCLEOTIDE SEQUENCE</scope>
    <source>
        <strain evidence="18">CA1-15</strain>
    </source>
</reference>
<evidence type="ECO:0000259" key="16">
    <source>
        <dbReference type="Pfam" id="PF00593"/>
    </source>
</evidence>
<dbReference type="InterPro" id="IPR012910">
    <property type="entry name" value="Plug_dom"/>
</dbReference>
<keyword evidence="18" id="KW-0675">Receptor</keyword>
<feature type="signal peptide" evidence="15">
    <location>
        <begin position="1"/>
        <end position="31"/>
    </location>
</feature>
<evidence type="ECO:0000256" key="9">
    <source>
        <dbReference type="ARBA" id="ARBA00023077"/>
    </source>
</evidence>
<feature type="chain" id="PRO_5045370220" evidence="15">
    <location>
        <begin position="32"/>
        <end position="785"/>
    </location>
</feature>
<dbReference type="Pfam" id="PF00593">
    <property type="entry name" value="TonB_dep_Rec_b-barrel"/>
    <property type="match status" value="1"/>
</dbReference>
<name>A0ABT9A2E1_9SPHN</name>
<evidence type="ECO:0000256" key="14">
    <source>
        <dbReference type="RuleBase" id="RU003357"/>
    </source>
</evidence>